<dbReference type="EMBL" id="VSSQ01000091">
    <property type="protein sequence ID" value="MPL75766.1"/>
    <property type="molecule type" value="Genomic_DNA"/>
</dbReference>
<dbReference type="Gene3D" id="2.60.40.10">
    <property type="entry name" value="Immunoglobulins"/>
    <property type="match status" value="1"/>
</dbReference>
<dbReference type="Pfam" id="PF13585">
    <property type="entry name" value="CHU_C"/>
    <property type="match status" value="1"/>
</dbReference>
<evidence type="ECO:0000313" key="1">
    <source>
        <dbReference type="EMBL" id="MPL75766.1"/>
    </source>
</evidence>
<accession>A0A644U9X9</accession>
<protein>
    <recommendedName>
        <fullName evidence="2">Fibronectin type-III domain-containing protein</fullName>
    </recommendedName>
</protein>
<dbReference type="InterPro" id="IPR036116">
    <property type="entry name" value="FN3_sf"/>
</dbReference>
<organism evidence="1">
    <name type="scientific">bioreactor metagenome</name>
    <dbReference type="NCBI Taxonomy" id="1076179"/>
    <lineage>
        <taxon>unclassified sequences</taxon>
        <taxon>metagenomes</taxon>
        <taxon>ecological metagenomes</taxon>
    </lineage>
</organism>
<name>A0A644U9X9_9ZZZZ</name>
<proteinExistence type="predicted"/>
<sequence>MVLRKLLTGLILIVHSGWAAAQPTPQLVALSVKSDGSVTASWTIPAGSFDGFRLYYRPSGTSIPYFSIDFSSSETGGVIPVTDAMTTGYEAFLTTFLGTDVSDESGTLRTILLSVSNAGSGTGIARLDWNKMNAAVAEVYSIQRSDDGITYNPAGETAQQFFYDTIQRYCNPVTIYYKVIAGQGMLDAASSVSSGIFEDDNLPEDPVLSYVTIVDGKAEVHWAHSPTPDVSGYVIGVKEGPNFNDHTTTGYTDFFTDDLTALPTYHDPCNEVVTYVMRAIDQCGNSSSGAVNYLKPHNTILISGDTETLCNRKASLSWNSYKNMMPPVSAYIVMRSFNGGPPVEVGSVPAGTAANYTFIDDELLEPGGSYTYFVRGVNQDNTLSSESCRLELFPDPEQLTAFALDNLTVLNNERIDLYLSGSPASLIAEIEVLRSSEGPALLQPLVRTGWGAGSSLILPEPTAEVTGSSYYYRVVALDPCGFELASSEVMRSIFLELTDMGSGNIRLNWNAIEGWPDGPVAYNVYRFDNGQPAAGFPQQVSPSVLFFNDYASGAEAGRVTYYVEALRADDAVSRSNEVLLPGEADIRMPNAFRAGGLSQEFKPLVRNIEPGFYSMLIYNRWGQLVFETSDYTAGWDGSFNGQAAAAGIYAVIVRYRDFNGADYVRKGFVMLFR</sequence>
<dbReference type="AlphaFoldDB" id="A0A644U9X9"/>
<dbReference type="SUPFAM" id="SSF49265">
    <property type="entry name" value="Fibronectin type III"/>
    <property type="match status" value="1"/>
</dbReference>
<evidence type="ECO:0008006" key="2">
    <source>
        <dbReference type="Google" id="ProtNLM"/>
    </source>
</evidence>
<gene>
    <name evidence="1" type="ORF">SDC9_21597</name>
</gene>
<dbReference type="InterPro" id="IPR013783">
    <property type="entry name" value="Ig-like_fold"/>
</dbReference>
<comment type="caution">
    <text evidence="1">The sequence shown here is derived from an EMBL/GenBank/DDBJ whole genome shotgun (WGS) entry which is preliminary data.</text>
</comment>
<reference evidence="1" key="1">
    <citation type="submission" date="2019-08" db="EMBL/GenBank/DDBJ databases">
        <authorList>
            <person name="Kucharzyk K."/>
            <person name="Murdoch R.W."/>
            <person name="Higgins S."/>
            <person name="Loffler F."/>
        </authorList>
    </citation>
    <scope>NUCLEOTIDE SEQUENCE</scope>
</reference>